<name>A0A0R3LSU3_9BRAD</name>
<dbReference type="AlphaFoldDB" id="A0A0R3LSU3"/>
<dbReference type="EMBL" id="LLXZ01000051">
    <property type="protein sequence ID" value="KRR11001.1"/>
    <property type="molecule type" value="Genomic_DNA"/>
</dbReference>
<evidence type="ECO:0000313" key="2">
    <source>
        <dbReference type="Proteomes" id="UP000050863"/>
    </source>
</evidence>
<accession>A0A0R3LSU3</accession>
<organism evidence="1 2">
    <name type="scientific">Bradyrhizobium jicamae</name>
    <dbReference type="NCBI Taxonomy" id="280332"/>
    <lineage>
        <taxon>Bacteria</taxon>
        <taxon>Pseudomonadati</taxon>
        <taxon>Pseudomonadota</taxon>
        <taxon>Alphaproteobacteria</taxon>
        <taxon>Hyphomicrobiales</taxon>
        <taxon>Nitrobacteraceae</taxon>
        <taxon>Bradyrhizobium</taxon>
    </lineage>
</organism>
<gene>
    <name evidence="1" type="ORF">CQ12_36880</name>
</gene>
<comment type="caution">
    <text evidence="1">The sequence shown here is derived from an EMBL/GenBank/DDBJ whole genome shotgun (WGS) entry which is preliminary data.</text>
</comment>
<evidence type="ECO:0000313" key="1">
    <source>
        <dbReference type="EMBL" id="KRR11001.1"/>
    </source>
</evidence>
<sequence>MAGTFERTEPPENRHSASCTLFQLRMLSGQRFALMRIGGDRSGSQCALSLRLLSCGAAFSGAWVAAAFSGSALMV</sequence>
<proteinExistence type="predicted"/>
<keyword evidence="2" id="KW-1185">Reference proteome</keyword>
<dbReference type="Proteomes" id="UP000050863">
    <property type="component" value="Unassembled WGS sequence"/>
</dbReference>
<protein>
    <submittedName>
        <fullName evidence="1">Uncharacterized protein</fullName>
    </submittedName>
</protein>
<reference evidence="1 2" key="1">
    <citation type="submission" date="2014-03" db="EMBL/GenBank/DDBJ databases">
        <title>Bradyrhizobium valentinum sp. nov., isolated from effective nodules of Lupinus mariae-josephae, a lupine endemic of basic-lime soils in Eastern Spain.</title>
        <authorList>
            <person name="Duran D."/>
            <person name="Rey L."/>
            <person name="Navarro A."/>
            <person name="Busquets A."/>
            <person name="Imperial J."/>
            <person name="Ruiz-Argueso T."/>
        </authorList>
    </citation>
    <scope>NUCLEOTIDE SEQUENCE [LARGE SCALE GENOMIC DNA]</scope>
    <source>
        <strain evidence="1 2">PAC68</strain>
    </source>
</reference>